<gene>
    <name evidence="2" type="ORF">E4P82_06760</name>
</gene>
<sequence length="515" mass="54153">MTKIKKAVLSLAVAAAMGGAISSANAVNLATDGLGDVLLYPYYTARNGWNSLIHIVNTSSVATIAVKVRFQEAQNTRDVLDFTLVLSPNDVWTGYVTNTANGPRLKKSSSETSCTSPVMPSDGFAFSTYGFGGGTDLTRTEEGHVTVIEMGSTTGTAIDTAAKAKDCTTIDEAFTKANIDATSNQFGEPLNALKGQFSLVRVDAGLAMGGAPVTLANFFTPNLDYAAPGTVDGDTGPNAAGTFATNFGVYNLIAAQEYPDFLLPTLNDANPVASLVQNDTQGAVQETLIDTGWTNPVDAVSAVLMRSNVMNEWSINPSLGVESYWVVSFPTKFHYVDANAQPTQTELDAMVGGGPATAPYDQPAYVGGPAPFSTLWTDANRSCDTVTFQVYDRSEGTVSATGTSISPAPPIPPRALCNEVNVLSFSPTANLLGSAVAQAVDVSALVSQQPYGWLNLKLPVVAGTNELADTNTYLGLPVTGFVLWSRDFGIAANNYGHLVDHAYMRNVISATTANN</sequence>
<evidence type="ECO:0008006" key="4">
    <source>
        <dbReference type="Google" id="ProtNLM"/>
    </source>
</evidence>
<keyword evidence="3" id="KW-1185">Reference proteome</keyword>
<evidence type="ECO:0000313" key="2">
    <source>
        <dbReference type="EMBL" id="NMQ18935.1"/>
    </source>
</evidence>
<keyword evidence="1" id="KW-0732">Signal</keyword>
<protein>
    <recommendedName>
        <fullName evidence="4">Cell surface protein</fullName>
    </recommendedName>
</protein>
<evidence type="ECO:0000313" key="3">
    <source>
        <dbReference type="Proteomes" id="UP000760480"/>
    </source>
</evidence>
<dbReference type="EMBL" id="SPMZ01000017">
    <property type="protein sequence ID" value="NMQ18935.1"/>
    <property type="molecule type" value="Genomic_DNA"/>
</dbReference>
<comment type="caution">
    <text evidence="2">The sequence shown here is derived from an EMBL/GenBank/DDBJ whole genome shotgun (WGS) entry which is preliminary data.</text>
</comment>
<reference evidence="2 3" key="1">
    <citation type="submission" date="2019-03" db="EMBL/GenBank/DDBJ databases">
        <title>Metabolic reconstructions from genomes of highly enriched 'Candidatus Accumulibacter' and 'Candidatus Competibacter' bioreactor populations.</title>
        <authorList>
            <person name="Annavajhala M.K."/>
            <person name="Welles L."/>
            <person name="Abbas B."/>
            <person name="Sorokin D."/>
            <person name="Park H."/>
            <person name="Van Loosdrecht M."/>
            <person name="Chandran K."/>
        </authorList>
    </citation>
    <scope>NUCLEOTIDE SEQUENCE [LARGE SCALE GENOMIC DNA]</scope>
    <source>
        <strain evidence="2 3">SBR_G</strain>
    </source>
</reference>
<feature type="chain" id="PRO_5046011089" description="Cell surface protein" evidence="1">
    <location>
        <begin position="27"/>
        <end position="515"/>
    </location>
</feature>
<feature type="signal peptide" evidence="1">
    <location>
        <begin position="1"/>
        <end position="26"/>
    </location>
</feature>
<dbReference type="RefSeq" id="WP_169248197.1">
    <property type="nucleotide sequence ID" value="NZ_SPMZ01000017.1"/>
</dbReference>
<accession>A0ABX1TKD9</accession>
<organism evidence="2 3">
    <name type="scientific">Candidatus Competibacter phosphatis</name>
    <dbReference type="NCBI Taxonomy" id="221280"/>
    <lineage>
        <taxon>Bacteria</taxon>
        <taxon>Pseudomonadati</taxon>
        <taxon>Pseudomonadota</taxon>
        <taxon>Gammaproteobacteria</taxon>
        <taxon>Candidatus Competibacteraceae</taxon>
        <taxon>Candidatus Competibacter</taxon>
    </lineage>
</organism>
<dbReference type="Proteomes" id="UP000760480">
    <property type="component" value="Unassembled WGS sequence"/>
</dbReference>
<evidence type="ECO:0000256" key="1">
    <source>
        <dbReference type="SAM" id="SignalP"/>
    </source>
</evidence>
<name>A0ABX1TKD9_9GAMM</name>
<proteinExistence type="predicted"/>